<evidence type="ECO:0000259" key="3">
    <source>
        <dbReference type="PROSITE" id="PS51831"/>
    </source>
</evidence>
<dbReference type="SMART" id="SM00471">
    <property type="entry name" value="HDc"/>
    <property type="match status" value="1"/>
</dbReference>
<dbReference type="Gene3D" id="1.10.3210.10">
    <property type="entry name" value="Hypothetical protein af1432"/>
    <property type="match status" value="1"/>
</dbReference>
<feature type="domain" description="HD-GYP" evidence="4">
    <location>
        <begin position="156"/>
        <end position="353"/>
    </location>
</feature>
<dbReference type="InterPro" id="IPR052020">
    <property type="entry name" value="Cyclic_di-GMP/3'3'-cGAMP_PDE"/>
</dbReference>
<reference evidence="5 6" key="1">
    <citation type="journal article" date="2019" name="Front. Microbiol.">
        <title>Genomes of Neutrophilic Sulfur-Oxidizing Chemolithoautotrophs Representing 9 Proteobacterial Species From 8 Genera.</title>
        <authorList>
            <person name="Watanabe T."/>
            <person name="Kojima H."/>
            <person name="Umezawa K."/>
            <person name="Hori C."/>
            <person name="Takasuka T.E."/>
            <person name="Kato Y."/>
            <person name="Fukui M."/>
        </authorList>
    </citation>
    <scope>NUCLEOTIDE SEQUENCE [LARGE SCALE GENOMIC DNA]</scope>
    <source>
        <strain evidence="5 6">TTN</strain>
    </source>
</reference>
<dbReference type="SUPFAM" id="SSF52172">
    <property type="entry name" value="CheY-like"/>
    <property type="match status" value="1"/>
</dbReference>
<dbReference type="PROSITE" id="PS50110">
    <property type="entry name" value="RESPONSE_REGULATORY"/>
    <property type="match status" value="1"/>
</dbReference>
<dbReference type="InterPro" id="IPR003607">
    <property type="entry name" value="HD/PDEase_dom"/>
</dbReference>
<dbReference type="AlphaFoldDB" id="A0A401JHM3"/>
<dbReference type="Proteomes" id="UP000286806">
    <property type="component" value="Unassembled WGS sequence"/>
</dbReference>
<evidence type="ECO:0000313" key="5">
    <source>
        <dbReference type="EMBL" id="GBL47501.1"/>
    </source>
</evidence>
<dbReference type="InterPro" id="IPR011006">
    <property type="entry name" value="CheY-like_superfamily"/>
</dbReference>
<keyword evidence="1" id="KW-0597">Phosphoprotein</keyword>
<dbReference type="OrthoDB" id="9763857at2"/>
<protein>
    <submittedName>
        <fullName evidence="5">Response regulator</fullName>
    </submittedName>
</protein>
<sequence>MTNFNMPTTSTVLILDDQATSRTILAQVVRGIGTGISVQEETSPSAALAWAAAHSADLVLADYLMPDMNGVEFISRLRQLPGYQHVPVVMVTIKQDMETRYAALDAGMTDFLTKPVDMRECFSRCRNLLTQRHQQLALEDKSRVLEDMVSVATEEIRCRERETLMRLARAGEYRDTDTARHLLRMSRYSRILADALGLPEEEAELIELAAPLHDIGKIGIPDSILRKNGPLTDAEIAVMRQHPKIGHDILANSPSKYLRLGGEIALAHHERYDGSGYPLGTSGQEIPLSARIVAIADVLDALTSVRPYKSAWSIEAAMQYLLKESGQHFDPELVKIMLTLGANVQKIQSEFADLP</sequence>
<keyword evidence="6" id="KW-1185">Reference proteome</keyword>
<dbReference type="Gene3D" id="3.40.50.2300">
    <property type="match status" value="1"/>
</dbReference>
<dbReference type="EMBL" id="BGOW01000045">
    <property type="protein sequence ID" value="GBL47501.1"/>
    <property type="molecule type" value="Genomic_DNA"/>
</dbReference>
<organism evidence="5 6">
    <name type="scientific">Sulfuriferula multivorans</name>
    <dbReference type="NCBI Taxonomy" id="1559896"/>
    <lineage>
        <taxon>Bacteria</taxon>
        <taxon>Pseudomonadati</taxon>
        <taxon>Pseudomonadota</taxon>
        <taxon>Betaproteobacteria</taxon>
        <taxon>Nitrosomonadales</taxon>
        <taxon>Sulfuricellaceae</taxon>
        <taxon>Sulfuriferula</taxon>
    </lineage>
</organism>
<evidence type="ECO:0000259" key="4">
    <source>
        <dbReference type="PROSITE" id="PS51832"/>
    </source>
</evidence>
<name>A0A401JHM3_9PROT</name>
<comment type="caution">
    <text evidence="5">The sequence shown here is derived from an EMBL/GenBank/DDBJ whole genome shotgun (WGS) entry which is preliminary data.</text>
</comment>
<dbReference type="Pfam" id="PF13487">
    <property type="entry name" value="HD_5"/>
    <property type="match status" value="1"/>
</dbReference>
<dbReference type="GO" id="GO:0000160">
    <property type="term" value="P:phosphorelay signal transduction system"/>
    <property type="evidence" value="ECO:0007669"/>
    <property type="project" value="InterPro"/>
</dbReference>
<evidence type="ECO:0000259" key="2">
    <source>
        <dbReference type="PROSITE" id="PS50110"/>
    </source>
</evidence>
<proteinExistence type="predicted"/>
<dbReference type="GO" id="GO:0008081">
    <property type="term" value="F:phosphoric diester hydrolase activity"/>
    <property type="evidence" value="ECO:0007669"/>
    <property type="project" value="UniProtKB-ARBA"/>
</dbReference>
<dbReference type="InterPro" id="IPR001789">
    <property type="entry name" value="Sig_transdc_resp-reg_receiver"/>
</dbReference>
<dbReference type="PROSITE" id="PS51832">
    <property type="entry name" value="HD_GYP"/>
    <property type="match status" value="1"/>
</dbReference>
<feature type="modified residue" description="4-aspartylphosphate" evidence="1">
    <location>
        <position position="62"/>
    </location>
</feature>
<feature type="domain" description="Response regulatory" evidence="2">
    <location>
        <begin position="11"/>
        <end position="129"/>
    </location>
</feature>
<evidence type="ECO:0000256" key="1">
    <source>
        <dbReference type="PROSITE-ProRule" id="PRU00169"/>
    </source>
</evidence>
<dbReference type="PANTHER" id="PTHR45228">
    <property type="entry name" value="CYCLIC DI-GMP PHOSPHODIESTERASE TM_0186-RELATED"/>
    <property type="match status" value="1"/>
</dbReference>
<dbReference type="SMART" id="SM00448">
    <property type="entry name" value="REC"/>
    <property type="match status" value="1"/>
</dbReference>
<dbReference type="Pfam" id="PF00072">
    <property type="entry name" value="Response_reg"/>
    <property type="match status" value="1"/>
</dbReference>
<gene>
    <name evidence="5" type="ORF">SFMTTN_3341</name>
</gene>
<evidence type="ECO:0000313" key="6">
    <source>
        <dbReference type="Proteomes" id="UP000286806"/>
    </source>
</evidence>
<dbReference type="InterPro" id="IPR037522">
    <property type="entry name" value="HD_GYP_dom"/>
</dbReference>
<dbReference type="PANTHER" id="PTHR45228:SF1">
    <property type="entry name" value="CYCLIC DI-GMP PHOSPHODIESTERASE TM_0186"/>
    <property type="match status" value="1"/>
</dbReference>
<dbReference type="SUPFAM" id="SSF109604">
    <property type="entry name" value="HD-domain/PDEase-like"/>
    <property type="match status" value="1"/>
</dbReference>
<dbReference type="RefSeq" id="WP_124706264.1">
    <property type="nucleotide sequence ID" value="NZ_BGOW01000045.1"/>
</dbReference>
<dbReference type="CDD" id="cd00077">
    <property type="entry name" value="HDc"/>
    <property type="match status" value="1"/>
</dbReference>
<accession>A0A401JHM3</accession>
<dbReference type="InterPro" id="IPR006674">
    <property type="entry name" value="HD_domain"/>
</dbReference>
<feature type="domain" description="HD" evidence="3">
    <location>
        <begin position="178"/>
        <end position="302"/>
    </location>
</feature>
<dbReference type="PROSITE" id="PS51831">
    <property type="entry name" value="HD"/>
    <property type="match status" value="1"/>
</dbReference>